<evidence type="ECO:0000259" key="6">
    <source>
        <dbReference type="PROSITE" id="PS50240"/>
    </source>
</evidence>
<keyword evidence="5" id="KW-0472">Membrane</keyword>
<dbReference type="GO" id="GO:0004252">
    <property type="term" value="F:serine-type endopeptidase activity"/>
    <property type="evidence" value="ECO:0007669"/>
    <property type="project" value="InterPro"/>
</dbReference>
<protein>
    <recommendedName>
        <fullName evidence="6">Peptidase S1 domain-containing protein</fullName>
    </recommendedName>
</protein>
<keyword evidence="8" id="KW-1185">Reference proteome</keyword>
<dbReference type="PANTHER" id="PTHR24256">
    <property type="entry name" value="TRYPTASE-RELATED"/>
    <property type="match status" value="1"/>
</dbReference>
<dbReference type="OrthoDB" id="7863416at2759"/>
<evidence type="ECO:0000313" key="7">
    <source>
        <dbReference type="EMBL" id="EDW16191.2"/>
    </source>
</evidence>
<keyword evidence="3" id="KW-0720">Serine protease</keyword>
<feature type="domain" description="Peptidase S1" evidence="6">
    <location>
        <begin position="135"/>
        <end position="493"/>
    </location>
</feature>
<dbReference type="MEROPS" id="S01.A67"/>
<dbReference type="GO" id="GO:0006508">
    <property type="term" value="P:proteolysis"/>
    <property type="evidence" value="ECO:0007669"/>
    <property type="project" value="UniProtKB-KW"/>
</dbReference>
<organism evidence="7 8">
    <name type="scientific">Drosophila mojavensis</name>
    <name type="common">Fruit fly</name>
    <dbReference type="NCBI Taxonomy" id="7230"/>
    <lineage>
        <taxon>Eukaryota</taxon>
        <taxon>Metazoa</taxon>
        <taxon>Ecdysozoa</taxon>
        <taxon>Arthropoda</taxon>
        <taxon>Hexapoda</taxon>
        <taxon>Insecta</taxon>
        <taxon>Pterygota</taxon>
        <taxon>Neoptera</taxon>
        <taxon>Endopterygota</taxon>
        <taxon>Diptera</taxon>
        <taxon>Brachycera</taxon>
        <taxon>Muscomorpha</taxon>
        <taxon>Ephydroidea</taxon>
        <taxon>Drosophilidae</taxon>
        <taxon>Drosophila</taxon>
    </lineage>
</organism>
<dbReference type="Pfam" id="PF00089">
    <property type="entry name" value="Trypsin"/>
    <property type="match status" value="2"/>
</dbReference>
<dbReference type="PROSITE" id="PS50240">
    <property type="entry name" value="TRYPSIN_DOM"/>
    <property type="match status" value="1"/>
</dbReference>
<keyword evidence="1" id="KW-1015">Disulfide bond</keyword>
<dbReference type="PROSITE" id="PS00134">
    <property type="entry name" value="TRYPSIN_HIS"/>
    <property type="match status" value="1"/>
</dbReference>
<dbReference type="InterPro" id="IPR018114">
    <property type="entry name" value="TRYPSIN_HIS"/>
</dbReference>
<feature type="compositionally biased region" description="Low complexity" evidence="4">
    <location>
        <begin position="332"/>
        <end position="341"/>
    </location>
</feature>
<proteinExistence type="inferred from homology"/>
<dbReference type="KEGG" id="dmo:Dmoj_GI22360"/>
<dbReference type="HOGENOM" id="CLU_006842_0_4_1"/>
<keyword evidence="3" id="KW-0378">Hydrolase</keyword>
<feature type="transmembrane region" description="Helical" evidence="5">
    <location>
        <begin position="57"/>
        <end position="81"/>
    </location>
</feature>
<dbReference type="CDD" id="cd00190">
    <property type="entry name" value="Tryp_SPc"/>
    <property type="match status" value="1"/>
</dbReference>
<dbReference type="InterPro" id="IPR001314">
    <property type="entry name" value="Peptidase_S1A"/>
</dbReference>
<dbReference type="PROSITE" id="PS00135">
    <property type="entry name" value="TRYPSIN_SER"/>
    <property type="match status" value="1"/>
</dbReference>
<dbReference type="InParanoid" id="B4K5G5"/>
<keyword evidence="5" id="KW-0812">Transmembrane</keyword>
<dbReference type="EMBL" id="CH933806">
    <property type="protein sequence ID" value="EDW16191.2"/>
    <property type="molecule type" value="Genomic_DNA"/>
</dbReference>
<evidence type="ECO:0000256" key="3">
    <source>
        <dbReference type="RuleBase" id="RU363034"/>
    </source>
</evidence>
<dbReference type="Proteomes" id="UP000009192">
    <property type="component" value="Unassembled WGS sequence"/>
</dbReference>
<sequence>MFARAEPTAFISNSSGNSQSLHGDCDCDANADAIASWQSFGIPRRRRRRRRHRCRRGSLWLSLALSLTLGLALALALALGLGQSCARSAAGEQRQHDEAILALALRWLCLLLLVHNAAQFETDCGCQPRGREARIIAGASTQEGQFPWQASLELLHPSLGFLGHWCGAVLIHQYWILSAAHCVHNDLFNLPIPPLWTVVLGEHDRNVESGNEQRIPVEKIVLHHHYHNFRHDVVLMKLSKPADLSRSSYIRRICLPFMLRERPVQEATESESESDDDMLSQQLELDDVPEKIDNFLRSAQSRRRYRNVTAPSSINMSMRELMNMKILNRLRQSLRQSQRSPRSLKRTRRRNDKLMKLQLESEQETQFARGQDSHELPFMDCVATGWGKANISGDLSSQLLKTQVPLHQNRRCIDAYGSFVNIHGGHLCAGQLNGEGGTCVGDSGGPLQCRLSHDGPWILAGVTSFGSGCALENFPDVYLRISYYLNWIEDTIASH</sequence>
<dbReference type="InterPro" id="IPR051487">
    <property type="entry name" value="Ser/Thr_Proteases_Immune/Dev"/>
</dbReference>
<dbReference type="AlphaFoldDB" id="B4K5G5"/>
<evidence type="ECO:0000256" key="5">
    <source>
        <dbReference type="SAM" id="Phobius"/>
    </source>
</evidence>
<gene>
    <name evidence="7" type="primary">Dmoj\GI22360</name>
    <name evidence="7" type="ORF">Dmoj_GI22360</name>
</gene>
<dbReference type="FunCoup" id="B4K5G5">
    <property type="interactions" value="31"/>
</dbReference>
<feature type="region of interest" description="Disordered" evidence="4">
    <location>
        <begin position="332"/>
        <end position="351"/>
    </location>
</feature>
<keyword evidence="3" id="KW-0645">Protease</keyword>
<evidence type="ECO:0000256" key="1">
    <source>
        <dbReference type="ARBA" id="ARBA00023157"/>
    </source>
</evidence>
<keyword evidence="5" id="KW-1133">Transmembrane helix</keyword>
<dbReference type="SMART" id="SM00020">
    <property type="entry name" value="Tryp_SPc"/>
    <property type="match status" value="1"/>
</dbReference>
<evidence type="ECO:0000313" key="8">
    <source>
        <dbReference type="Proteomes" id="UP000009192"/>
    </source>
</evidence>
<evidence type="ECO:0000256" key="2">
    <source>
        <dbReference type="ARBA" id="ARBA00024195"/>
    </source>
</evidence>
<dbReference type="InterPro" id="IPR001254">
    <property type="entry name" value="Trypsin_dom"/>
</dbReference>
<dbReference type="InterPro" id="IPR043504">
    <property type="entry name" value="Peptidase_S1_PA_chymotrypsin"/>
</dbReference>
<reference evidence="7 8" key="1">
    <citation type="journal article" date="2007" name="Nature">
        <title>Evolution of genes and genomes on the Drosophila phylogeny.</title>
        <authorList>
            <consortium name="Drosophila 12 Genomes Consortium"/>
            <person name="Clark A.G."/>
            <person name="Eisen M.B."/>
            <person name="Smith D.R."/>
            <person name="Bergman C.M."/>
            <person name="Oliver B."/>
            <person name="Markow T.A."/>
            <person name="Kaufman T.C."/>
            <person name="Kellis M."/>
            <person name="Gelbart W."/>
            <person name="Iyer V.N."/>
            <person name="Pollard D.A."/>
            <person name="Sackton T.B."/>
            <person name="Larracuente A.M."/>
            <person name="Singh N.D."/>
            <person name="Abad J.P."/>
            <person name="Abt D.N."/>
            <person name="Adryan B."/>
            <person name="Aguade M."/>
            <person name="Akashi H."/>
            <person name="Anderson W.W."/>
            <person name="Aquadro C.F."/>
            <person name="Ardell D.H."/>
            <person name="Arguello R."/>
            <person name="Artieri C.G."/>
            <person name="Barbash D.A."/>
            <person name="Barker D."/>
            <person name="Barsanti P."/>
            <person name="Batterham P."/>
            <person name="Batzoglou S."/>
            <person name="Begun D."/>
            <person name="Bhutkar A."/>
            <person name="Blanco E."/>
            <person name="Bosak S.A."/>
            <person name="Bradley R.K."/>
            <person name="Brand A.D."/>
            <person name="Brent M.R."/>
            <person name="Brooks A.N."/>
            <person name="Brown R.H."/>
            <person name="Butlin R.K."/>
            <person name="Caggese C."/>
            <person name="Calvi B.R."/>
            <person name="Bernardo de Carvalho A."/>
            <person name="Caspi A."/>
            <person name="Castrezana S."/>
            <person name="Celniker S.E."/>
            <person name="Chang J.L."/>
            <person name="Chapple C."/>
            <person name="Chatterji S."/>
            <person name="Chinwalla A."/>
            <person name="Civetta A."/>
            <person name="Clifton S.W."/>
            <person name="Comeron J.M."/>
            <person name="Costello J.C."/>
            <person name="Coyne J.A."/>
            <person name="Daub J."/>
            <person name="David R.G."/>
            <person name="Delcher A.L."/>
            <person name="Delehaunty K."/>
            <person name="Do C.B."/>
            <person name="Ebling H."/>
            <person name="Edwards K."/>
            <person name="Eickbush T."/>
            <person name="Evans J.D."/>
            <person name="Filipski A."/>
            <person name="Findeiss S."/>
            <person name="Freyhult E."/>
            <person name="Fulton L."/>
            <person name="Fulton R."/>
            <person name="Garcia A.C."/>
            <person name="Gardiner A."/>
            <person name="Garfield D.A."/>
            <person name="Garvin B.E."/>
            <person name="Gibson G."/>
            <person name="Gilbert D."/>
            <person name="Gnerre S."/>
            <person name="Godfrey J."/>
            <person name="Good R."/>
            <person name="Gotea V."/>
            <person name="Gravely B."/>
            <person name="Greenberg A.J."/>
            <person name="Griffiths-Jones S."/>
            <person name="Gross S."/>
            <person name="Guigo R."/>
            <person name="Gustafson E.A."/>
            <person name="Haerty W."/>
            <person name="Hahn M.W."/>
            <person name="Halligan D.L."/>
            <person name="Halpern A.L."/>
            <person name="Halter G.M."/>
            <person name="Han M.V."/>
            <person name="Heger A."/>
            <person name="Hillier L."/>
            <person name="Hinrichs A.S."/>
            <person name="Holmes I."/>
            <person name="Hoskins R.A."/>
            <person name="Hubisz M.J."/>
            <person name="Hultmark D."/>
            <person name="Huntley M.A."/>
            <person name="Jaffe D.B."/>
            <person name="Jagadeeshan S."/>
            <person name="Jeck W.R."/>
            <person name="Johnson J."/>
            <person name="Jones C.D."/>
            <person name="Jordan W.C."/>
            <person name="Karpen G.H."/>
            <person name="Kataoka E."/>
            <person name="Keightley P.D."/>
            <person name="Kheradpour P."/>
            <person name="Kirkness E.F."/>
            <person name="Koerich L.B."/>
            <person name="Kristiansen K."/>
            <person name="Kudrna D."/>
            <person name="Kulathinal R.J."/>
            <person name="Kumar S."/>
            <person name="Kwok R."/>
            <person name="Lander E."/>
            <person name="Langley C.H."/>
            <person name="Lapoint R."/>
            <person name="Lazzaro B.P."/>
            <person name="Lee S.J."/>
            <person name="Levesque L."/>
            <person name="Li R."/>
            <person name="Lin C.F."/>
            <person name="Lin M.F."/>
            <person name="Lindblad-Toh K."/>
            <person name="Llopart A."/>
            <person name="Long M."/>
            <person name="Low L."/>
            <person name="Lozovsky E."/>
            <person name="Lu J."/>
            <person name="Luo M."/>
            <person name="Machado C.A."/>
            <person name="Makalowski W."/>
            <person name="Marzo M."/>
            <person name="Matsuda M."/>
            <person name="Matzkin L."/>
            <person name="McAllister B."/>
            <person name="McBride C.S."/>
            <person name="McKernan B."/>
            <person name="McKernan K."/>
            <person name="Mendez-Lago M."/>
            <person name="Minx P."/>
            <person name="Mollenhauer M.U."/>
            <person name="Montooth K."/>
            <person name="Mount S.M."/>
            <person name="Mu X."/>
            <person name="Myers E."/>
            <person name="Negre B."/>
            <person name="Newfeld S."/>
            <person name="Nielsen R."/>
            <person name="Noor M.A."/>
            <person name="O'Grady P."/>
            <person name="Pachter L."/>
            <person name="Papaceit M."/>
            <person name="Parisi M.J."/>
            <person name="Parisi M."/>
            <person name="Parts L."/>
            <person name="Pedersen J.S."/>
            <person name="Pesole G."/>
            <person name="Phillippy A.M."/>
            <person name="Ponting C.P."/>
            <person name="Pop M."/>
            <person name="Porcelli D."/>
            <person name="Powell J.R."/>
            <person name="Prohaska S."/>
            <person name="Pruitt K."/>
            <person name="Puig M."/>
            <person name="Quesneville H."/>
            <person name="Ram K.R."/>
            <person name="Rand D."/>
            <person name="Rasmussen M.D."/>
            <person name="Reed L.K."/>
            <person name="Reenan R."/>
            <person name="Reily A."/>
            <person name="Remington K.A."/>
            <person name="Rieger T.T."/>
            <person name="Ritchie M.G."/>
            <person name="Robin C."/>
            <person name="Rogers Y.H."/>
            <person name="Rohde C."/>
            <person name="Rozas J."/>
            <person name="Rubenfield M.J."/>
            <person name="Ruiz A."/>
            <person name="Russo S."/>
            <person name="Salzberg S.L."/>
            <person name="Sanchez-Gracia A."/>
            <person name="Saranga D.J."/>
            <person name="Sato H."/>
            <person name="Schaeffer S.W."/>
            <person name="Schatz M.C."/>
            <person name="Schlenke T."/>
            <person name="Schwartz R."/>
            <person name="Segarra C."/>
            <person name="Singh R.S."/>
            <person name="Sirot L."/>
            <person name="Sirota M."/>
            <person name="Sisneros N.B."/>
            <person name="Smith C.D."/>
            <person name="Smith T.F."/>
            <person name="Spieth J."/>
            <person name="Stage D.E."/>
            <person name="Stark A."/>
            <person name="Stephan W."/>
            <person name="Strausberg R.L."/>
            <person name="Strempel S."/>
            <person name="Sturgill D."/>
            <person name="Sutton G."/>
            <person name="Sutton G.G."/>
            <person name="Tao W."/>
            <person name="Teichmann S."/>
            <person name="Tobari Y.N."/>
            <person name="Tomimura Y."/>
            <person name="Tsolas J.M."/>
            <person name="Valente V.L."/>
            <person name="Venter E."/>
            <person name="Venter J.C."/>
            <person name="Vicario S."/>
            <person name="Vieira F.G."/>
            <person name="Vilella A.J."/>
            <person name="Villasante A."/>
            <person name="Walenz B."/>
            <person name="Wang J."/>
            <person name="Wasserman M."/>
            <person name="Watts T."/>
            <person name="Wilson D."/>
            <person name="Wilson R.K."/>
            <person name="Wing R.A."/>
            <person name="Wolfner M.F."/>
            <person name="Wong A."/>
            <person name="Wong G.K."/>
            <person name="Wu C.I."/>
            <person name="Wu G."/>
            <person name="Yamamoto D."/>
            <person name="Yang H.P."/>
            <person name="Yang S.P."/>
            <person name="Yorke J.A."/>
            <person name="Yoshida K."/>
            <person name="Zdobnov E."/>
            <person name="Zhang P."/>
            <person name="Zhang Y."/>
            <person name="Zimin A.V."/>
            <person name="Baldwin J."/>
            <person name="Abdouelleil A."/>
            <person name="Abdulkadir J."/>
            <person name="Abebe A."/>
            <person name="Abera B."/>
            <person name="Abreu J."/>
            <person name="Acer S.C."/>
            <person name="Aftuck L."/>
            <person name="Alexander A."/>
            <person name="An P."/>
            <person name="Anderson E."/>
            <person name="Anderson S."/>
            <person name="Arachi H."/>
            <person name="Azer M."/>
            <person name="Bachantsang P."/>
            <person name="Barry A."/>
            <person name="Bayul T."/>
            <person name="Berlin A."/>
            <person name="Bessette D."/>
            <person name="Bloom T."/>
            <person name="Blye J."/>
            <person name="Boguslavskiy L."/>
            <person name="Bonnet C."/>
            <person name="Boukhgalter B."/>
            <person name="Bourzgui I."/>
            <person name="Brown A."/>
            <person name="Cahill P."/>
            <person name="Channer S."/>
            <person name="Cheshatsang Y."/>
            <person name="Chuda L."/>
            <person name="Citroen M."/>
            <person name="Collymore A."/>
            <person name="Cooke P."/>
            <person name="Costello M."/>
            <person name="D'Aco K."/>
            <person name="Daza R."/>
            <person name="De Haan G."/>
            <person name="DeGray S."/>
            <person name="DeMaso C."/>
            <person name="Dhargay N."/>
            <person name="Dooley K."/>
            <person name="Dooley E."/>
            <person name="Doricent M."/>
            <person name="Dorje P."/>
            <person name="Dorjee K."/>
            <person name="Dupes A."/>
            <person name="Elong R."/>
            <person name="Falk J."/>
            <person name="Farina A."/>
            <person name="Faro S."/>
            <person name="Ferguson D."/>
            <person name="Fisher S."/>
            <person name="Foley C.D."/>
            <person name="Franke A."/>
            <person name="Friedrich D."/>
            <person name="Gadbois L."/>
            <person name="Gearin G."/>
            <person name="Gearin C.R."/>
            <person name="Giannoukos G."/>
            <person name="Goode T."/>
            <person name="Graham J."/>
            <person name="Grandbois E."/>
            <person name="Grewal S."/>
            <person name="Gyaltsen K."/>
            <person name="Hafez N."/>
            <person name="Hagos B."/>
            <person name="Hall J."/>
            <person name="Henson C."/>
            <person name="Hollinger A."/>
            <person name="Honan T."/>
            <person name="Huard M.D."/>
            <person name="Hughes L."/>
            <person name="Hurhula B."/>
            <person name="Husby M.E."/>
            <person name="Kamat A."/>
            <person name="Kanga B."/>
            <person name="Kashin S."/>
            <person name="Khazanovich D."/>
            <person name="Kisner P."/>
            <person name="Lance K."/>
            <person name="Lara M."/>
            <person name="Lee W."/>
            <person name="Lennon N."/>
            <person name="Letendre F."/>
            <person name="LeVine R."/>
            <person name="Lipovsky A."/>
            <person name="Liu X."/>
            <person name="Liu J."/>
            <person name="Liu S."/>
            <person name="Lokyitsang T."/>
            <person name="Lokyitsang Y."/>
            <person name="Lubonja R."/>
            <person name="Lui A."/>
            <person name="MacDonald P."/>
            <person name="Magnisalis V."/>
            <person name="Maru K."/>
            <person name="Matthews C."/>
            <person name="McCusker W."/>
            <person name="McDonough S."/>
            <person name="Mehta T."/>
            <person name="Meldrim J."/>
            <person name="Meneus L."/>
            <person name="Mihai O."/>
            <person name="Mihalev A."/>
            <person name="Mihova T."/>
            <person name="Mittelman R."/>
            <person name="Mlenga V."/>
            <person name="Montmayeur A."/>
            <person name="Mulrain L."/>
            <person name="Navidi A."/>
            <person name="Naylor J."/>
            <person name="Negash T."/>
            <person name="Nguyen T."/>
            <person name="Nguyen N."/>
            <person name="Nicol R."/>
            <person name="Norbu C."/>
            <person name="Norbu N."/>
            <person name="Novod N."/>
            <person name="O'Neill B."/>
            <person name="Osman S."/>
            <person name="Markiewicz E."/>
            <person name="Oyono O.L."/>
            <person name="Patti C."/>
            <person name="Phunkhang P."/>
            <person name="Pierre F."/>
            <person name="Priest M."/>
            <person name="Raghuraman S."/>
            <person name="Rege F."/>
            <person name="Reyes R."/>
            <person name="Rise C."/>
            <person name="Rogov P."/>
            <person name="Ross K."/>
            <person name="Ryan E."/>
            <person name="Settipalli S."/>
            <person name="Shea T."/>
            <person name="Sherpa N."/>
            <person name="Shi L."/>
            <person name="Shih D."/>
            <person name="Sparrow T."/>
            <person name="Spaulding J."/>
            <person name="Stalker J."/>
            <person name="Stange-Thomann N."/>
            <person name="Stavropoulos S."/>
            <person name="Stone C."/>
            <person name="Strader C."/>
            <person name="Tesfaye S."/>
            <person name="Thomson T."/>
            <person name="Thoulutsang Y."/>
            <person name="Thoulutsang D."/>
            <person name="Topham K."/>
            <person name="Topping I."/>
            <person name="Tsamla T."/>
            <person name="Vassiliev H."/>
            <person name="Vo A."/>
            <person name="Wangchuk T."/>
            <person name="Wangdi T."/>
            <person name="Weiand M."/>
            <person name="Wilkinson J."/>
            <person name="Wilson A."/>
            <person name="Yadav S."/>
            <person name="Young G."/>
            <person name="Yu Q."/>
            <person name="Zembek L."/>
            <person name="Zhong D."/>
            <person name="Zimmer A."/>
            <person name="Zwirko Z."/>
            <person name="Jaffe D.B."/>
            <person name="Alvarez P."/>
            <person name="Brockman W."/>
            <person name="Butler J."/>
            <person name="Chin C."/>
            <person name="Gnerre S."/>
            <person name="Grabherr M."/>
            <person name="Kleber M."/>
            <person name="Mauceli E."/>
            <person name="MacCallum I."/>
        </authorList>
    </citation>
    <scope>NUCLEOTIDE SEQUENCE [LARGE SCALE GENOMIC DNA]</scope>
    <source>
        <strain evidence="8">Tucson 15081-1352.22</strain>
    </source>
</reference>
<dbReference type="FunFam" id="2.40.10.10:FF:000130">
    <property type="entry name" value="Chymotrypsinogen A"/>
    <property type="match status" value="1"/>
</dbReference>
<evidence type="ECO:0000256" key="4">
    <source>
        <dbReference type="SAM" id="MobiDB-lite"/>
    </source>
</evidence>
<dbReference type="FunFam" id="2.40.10.10:FF:000002">
    <property type="entry name" value="Transmembrane protease serine"/>
    <property type="match status" value="1"/>
</dbReference>
<dbReference type="InterPro" id="IPR009003">
    <property type="entry name" value="Peptidase_S1_PA"/>
</dbReference>
<comment type="similarity">
    <text evidence="2">Belongs to the peptidase S1 family. CLIP subfamily.</text>
</comment>
<dbReference type="PRINTS" id="PR00722">
    <property type="entry name" value="CHYMOTRYPSIN"/>
</dbReference>
<dbReference type="InterPro" id="IPR033116">
    <property type="entry name" value="TRYPSIN_SER"/>
</dbReference>
<dbReference type="Gene3D" id="2.40.10.10">
    <property type="entry name" value="Trypsin-like serine proteases"/>
    <property type="match status" value="2"/>
</dbReference>
<dbReference type="eggNOG" id="KOG3627">
    <property type="taxonomic scope" value="Eukaryota"/>
</dbReference>
<accession>B4K5G5</accession>
<dbReference type="SUPFAM" id="SSF50494">
    <property type="entry name" value="Trypsin-like serine proteases"/>
    <property type="match status" value="1"/>
</dbReference>
<name>B4K5G5_DROMO</name>
<feature type="compositionally biased region" description="Basic residues" evidence="4">
    <location>
        <begin position="342"/>
        <end position="351"/>
    </location>
</feature>